<gene>
    <name evidence="1" type="ORF">KFQ06_00450</name>
</gene>
<keyword evidence="2" id="KW-1185">Reference proteome</keyword>
<accession>A0ABY5CUU0</accession>
<evidence type="ECO:0000313" key="1">
    <source>
        <dbReference type="EMBL" id="USV01067.1"/>
    </source>
</evidence>
<name>A0ABY5CUU0_9GAMM</name>
<dbReference type="EMBL" id="CP074347">
    <property type="protein sequence ID" value="USV01067.1"/>
    <property type="molecule type" value="Genomic_DNA"/>
</dbReference>
<dbReference type="RefSeq" id="WP_252961224.1">
    <property type="nucleotide sequence ID" value="NZ_CAMIPH010000015.1"/>
</dbReference>
<sequence>MASLNFQKEAAALLFSVLGQKANAATFDSIGNRIEKNLLSAEDYVGSLLNSAEGKSLYNGKSDFDILSSIYASTYGKTAPADYLSSLLVHSSLEESITTIVNDLLNYSGFEAGMQDAQNNYDQQLNEIMFPSYNAAGGAKGVSDIQALYYLVGIDPVTSTVNNLGSQINSGSKTFVQVATKFIDDRAALKALSNSSLVKLVYTEAYGRAPTDSELVSATSFLANGGSKGQMIVDLINDLRGSVAPADTAAQQHFLAATTPNAPGFIAALATQEQVASIFLALPERNVDAQGLSDWSNYLGSNPDLTKINALTAKLITSAEFQKKGAQLTGNDYIQHVYTAVHGIAATAKQLADYAKLGTDKALIATMIINDLRTSTATDAATVTQQHTFEYDIGTSLTYKTAASLSASASGGNATGTVNSGSSHVLSNAETAVLVNALLDANAATTVNLKFADHLANLTINGGSAATVNLSDNGVNSGVAVTVNNGNVTLNASSGDDAVTVTADANLINGLGKFNLGNGNDQLLWDGNAVAGGNNILNAGISAQGGSGVNTLSANFLTTSSIKNFTNFSKIDLGGYVGSYQGERGVFNGGMFADANKNDLSNDGYVLSKKADNVTVHGMLYGNRTKAALEITGNAGADSHVTFDFYKNTSRTFDLNFAGKGDKNLDAGAITVKSHAVAGFLYSGDALTDLNIHSNGQGNFTNKMTLVGQESDSNLISNIKIDGDHRLALTLENNVDSLFLTKIDASANTAGVDIVSNINAPGASGAAGGAGFLDFLKPIPGLSLIAVAGDIIGGVINGLGSVIGWIGGLFTGGHVPDVAKSYDIIGSAHDDNFTIGNNTFVTTGAGKDVVTLTKSTAKDFSTITDFSAGDTIVDQASGITISSQLPAGQEQTQVKAYGFTGTNALKDIFLAFGQAVLGNVLVRIDSLKKVINIEDGKMEKVGVGGTDSGSYVAFDNNGNKSLDADDTLVFLKGVSYADAQKLVYSQEVTTNGVQQNVGDLVHG</sequence>
<protein>
    <submittedName>
        <fullName evidence="1">DUF4214 domain-containing protein</fullName>
    </submittedName>
</protein>
<dbReference type="Proteomes" id="UP001056873">
    <property type="component" value="Chromosome"/>
</dbReference>
<reference evidence="1" key="1">
    <citation type="journal article" date="2022" name="BMC Genomics">
        <title>Genome sequence of the entomopathogenic Serratia entomophila isolate 626 and characterisation of the species specific itaconate degradation pathway.</title>
        <authorList>
            <person name="Vaughan A.L."/>
            <person name="Altermann E."/>
            <person name="Glare T.R."/>
            <person name="Hurst M.R.H."/>
        </authorList>
    </citation>
    <scope>NUCLEOTIDE SEQUENCE</scope>
    <source>
        <strain evidence="1">626</strain>
    </source>
</reference>
<organism evidence="1 2">
    <name type="scientific">Serratia entomophila</name>
    <dbReference type="NCBI Taxonomy" id="42906"/>
    <lineage>
        <taxon>Bacteria</taxon>
        <taxon>Pseudomonadati</taxon>
        <taxon>Pseudomonadota</taxon>
        <taxon>Gammaproteobacteria</taxon>
        <taxon>Enterobacterales</taxon>
        <taxon>Yersiniaceae</taxon>
        <taxon>Serratia</taxon>
    </lineage>
</organism>
<proteinExistence type="predicted"/>
<evidence type="ECO:0000313" key="2">
    <source>
        <dbReference type="Proteomes" id="UP001056873"/>
    </source>
</evidence>